<reference evidence="15" key="1">
    <citation type="journal article" date="2011" name="Genome Biol.">
        <title>Comparative genomics of the social amoebae Dictyostelium discoideum and Dictyostelium purpureum.</title>
        <authorList>
            <consortium name="US DOE Joint Genome Institute (JGI-PGF)"/>
            <person name="Sucgang R."/>
            <person name="Kuo A."/>
            <person name="Tian X."/>
            <person name="Salerno W."/>
            <person name="Parikh A."/>
            <person name="Feasley C.L."/>
            <person name="Dalin E."/>
            <person name="Tu H."/>
            <person name="Huang E."/>
            <person name="Barry K."/>
            <person name="Lindquist E."/>
            <person name="Shapiro H."/>
            <person name="Bruce D."/>
            <person name="Schmutz J."/>
            <person name="Salamov A."/>
            <person name="Fey P."/>
            <person name="Gaudet P."/>
            <person name="Anjard C."/>
            <person name="Babu M.M."/>
            <person name="Basu S."/>
            <person name="Bushmanova Y."/>
            <person name="van der Wel H."/>
            <person name="Katoh-Kurasawa M."/>
            <person name="Dinh C."/>
            <person name="Coutinho P.M."/>
            <person name="Saito T."/>
            <person name="Elias M."/>
            <person name="Schaap P."/>
            <person name="Kay R.R."/>
            <person name="Henrissat B."/>
            <person name="Eichinger L."/>
            <person name="Rivero F."/>
            <person name="Putnam N.H."/>
            <person name="West C.M."/>
            <person name="Loomis W.F."/>
            <person name="Chisholm R.L."/>
            <person name="Shaulsky G."/>
            <person name="Strassmann J.E."/>
            <person name="Queller D.C."/>
            <person name="Kuspa A."/>
            <person name="Grigoriev I.V."/>
        </authorList>
    </citation>
    <scope>NUCLEOTIDE SEQUENCE [LARGE SCALE GENOMIC DNA]</scope>
    <source>
        <strain evidence="15">QSDP1</strain>
    </source>
</reference>
<feature type="binding site" description="axial binding residue" evidence="12">
    <location>
        <position position="279"/>
    </location>
    <ligand>
        <name>heme</name>
        <dbReference type="ChEBI" id="CHEBI:30413"/>
    </ligand>
    <ligandPart>
        <name>Fe</name>
        <dbReference type="ChEBI" id="CHEBI:18248"/>
    </ligandPart>
</feature>
<evidence type="ECO:0000313" key="15">
    <source>
        <dbReference type="Proteomes" id="UP000001064"/>
    </source>
</evidence>
<keyword evidence="5" id="KW-0812">Transmembrane</keyword>
<keyword evidence="4 12" id="KW-0349">Heme</keyword>
<dbReference type="AlphaFoldDB" id="F0ZDP2"/>
<dbReference type="OrthoDB" id="20571at2759"/>
<comment type="similarity">
    <text evidence="3 13">Belongs to the cytochrome P450 family.</text>
</comment>
<evidence type="ECO:0000256" key="10">
    <source>
        <dbReference type="ARBA" id="ARBA00023033"/>
    </source>
</evidence>
<dbReference type="Pfam" id="PF00067">
    <property type="entry name" value="p450"/>
    <property type="match status" value="1"/>
</dbReference>
<keyword evidence="11" id="KW-0472">Membrane</keyword>
<dbReference type="GO" id="GO:0016020">
    <property type="term" value="C:membrane"/>
    <property type="evidence" value="ECO:0007669"/>
    <property type="project" value="UniProtKB-SubCell"/>
</dbReference>
<dbReference type="InterPro" id="IPR001128">
    <property type="entry name" value="Cyt_P450"/>
</dbReference>
<dbReference type="SUPFAM" id="SSF48264">
    <property type="entry name" value="Cytochrome P450"/>
    <property type="match status" value="1"/>
</dbReference>
<evidence type="ECO:0000256" key="6">
    <source>
        <dbReference type="ARBA" id="ARBA00022723"/>
    </source>
</evidence>
<evidence type="ECO:0000256" key="5">
    <source>
        <dbReference type="ARBA" id="ARBA00022692"/>
    </source>
</evidence>
<dbReference type="GO" id="GO:0020037">
    <property type="term" value="F:heme binding"/>
    <property type="evidence" value="ECO:0000318"/>
    <property type="project" value="GO_Central"/>
</dbReference>
<accession>F0ZDP2</accession>
<dbReference type="STRING" id="5786.F0ZDP2"/>
<comment type="subcellular location">
    <subcellularLocation>
        <location evidence="2">Membrane</location>
        <topology evidence="2">Single-pass membrane protein</topology>
    </subcellularLocation>
</comment>
<dbReference type="PROSITE" id="PS00086">
    <property type="entry name" value="CYTOCHROME_P450"/>
    <property type="match status" value="1"/>
</dbReference>
<dbReference type="EMBL" id="GL870987">
    <property type="protein sequence ID" value="EGC37952.1"/>
    <property type="molecule type" value="Genomic_DNA"/>
</dbReference>
<dbReference type="VEuPathDB" id="AmoebaDB:DICPUDRAFT_76460"/>
<evidence type="ECO:0000256" key="3">
    <source>
        <dbReference type="ARBA" id="ARBA00010617"/>
    </source>
</evidence>
<evidence type="ECO:0000256" key="11">
    <source>
        <dbReference type="ARBA" id="ARBA00023136"/>
    </source>
</evidence>
<dbReference type="KEGG" id="dpp:DICPUDRAFT_76460"/>
<dbReference type="InterPro" id="IPR017972">
    <property type="entry name" value="Cyt_P450_CS"/>
</dbReference>
<evidence type="ECO:0000313" key="14">
    <source>
        <dbReference type="EMBL" id="EGC37952.1"/>
    </source>
</evidence>
<keyword evidence="9 12" id="KW-0408">Iron</keyword>
<dbReference type="OMA" id="INESHQC"/>
<name>F0ZDP2_DICPU</name>
<evidence type="ECO:0000256" key="7">
    <source>
        <dbReference type="ARBA" id="ARBA00022989"/>
    </source>
</evidence>
<gene>
    <name evidence="14" type="ORF">DICPUDRAFT_76460</name>
</gene>
<keyword evidence="6 12" id="KW-0479">Metal-binding</keyword>
<dbReference type="PANTHER" id="PTHR24303:SF31">
    <property type="entry name" value="CYTOCHROME P450 307A1-RELATED"/>
    <property type="match status" value="1"/>
</dbReference>
<evidence type="ECO:0000256" key="8">
    <source>
        <dbReference type="ARBA" id="ARBA00023002"/>
    </source>
</evidence>
<comment type="cofactor">
    <cofactor evidence="1 12">
        <name>heme</name>
        <dbReference type="ChEBI" id="CHEBI:30413"/>
    </cofactor>
</comment>
<dbReference type="Proteomes" id="UP000001064">
    <property type="component" value="Unassembled WGS sequence"/>
</dbReference>
<keyword evidence="7" id="KW-1133">Transmembrane helix</keyword>
<dbReference type="GO" id="GO:0005506">
    <property type="term" value="F:iron ion binding"/>
    <property type="evidence" value="ECO:0007669"/>
    <property type="project" value="InterPro"/>
</dbReference>
<dbReference type="InParanoid" id="F0ZDP2"/>
<protein>
    <recommendedName>
        <fullName evidence="16">Cytochrome P450 family protein</fullName>
    </recommendedName>
</protein>
<dbReference type="RefSeq" id="XP_003285523.1">
    <property type="nucleotide sequence ID" value="XM_003285475.1"/>
</dbReference>
<evidence type="ECO:0000256" key="2">
    <source>
        <dbReference type="ARBA" id="ARBA00004167"/>
    </source>
</evidence>
<dbReference type="PRINTS" id="PR00385">
    <property type="entry name" value="P450"/>
</dbReference>
<evidence type="ECO:0000256" key="9">
    <source>
        <dbReference type="ARBA" id="ARBA00023004"/>
    </source>
</evidence>
<sequence>MIKRFSLNILMELLFSKKLTDNKNQDENATKFVKSVNNVFDHLGKGNLSDFISILRPFFYFNGKSFEREFKYIMNILEDIYNEHLENLDIKNPIDLFDQLIIETNGDKEFIKNISLDLILAGSDTTVSTIEWFIVFMINNPEIQEKVYNEILNTFAYDKYLSYSDTLKLPLFNSCIKETMRLKPAVPLGVFRYSREDAYVGKNNEYFIPKNTMIFQNIYGLNNSERFVEDHEHFKPERWIDCNDSNNDDCIKTDEEGKEKYYNKVEKLLNPFSMGKRRCPGEQIAKVEINIFLCNLLLNFKLESENGIKKIDEKELFFITIRPKPFNIKFVKRN</sequence>
<evidence type="ECO:0000256" key="1">
    <source>
        <dbReference type="ARBA" id="ARBA00001971"/>
    </source>
</evidence>
<proteinExistence type="inferred from homology"/>
<dbReference type="Gene3D" id="1.10.630.10">
    <property type="entry name" value="Cytochrome P450"/>
    <property type="match status" value="1"/>
</dbReference>
<evidence type="ECO:0000256" key="13">
    <source>
        <dbReference type="RuleBase" id="RU000461"/>
    </source>
</evidence>
<keyword evidence="10 13" id="KW-0503">Monooxygenase</keyword>
<keyword evidence="8 13" id="KW-0560">Oxidoreductase</keyword>
<dbReference type="PRINTS" id="PR00463">
    <property type="entry name" value="EP450I"/>
</dbReference>
<dbReference type="GO" id="GO:0016712">
    <property type="term" value="F:oxidoreductase activity, acting on paired donors, with incorporation or reduction of molecular oxygen, reduced flavin or flavoprotein as one donor, and incorporation of one atom of oxygen"/>
    <property type="evidence" value="ECO:0000318"/>
    <property type="project" value="GO_Central"/>
</dbReference>
<dbReference type="eggNOG" id="KOG0156">
    <property type="taxonomic scope" value="Eukaryota"/>
</dbReference>
<evidence type="ECO:0008006" key="16">
    <source>
        <dbReference type="Google" id="ProtNLM"/>
    </source>
</evidence>
<dbReference type="GeneID" id="10503043"/>
<dbReference type="PANTHER" id="PTHR24303">
    <property type="entry name" value="HEME-BINDING MONOOXYGENASE FAMILY"/>
    <property type="match status" value="1"/>
</dbReference>
<evidence type="ECO:0000256" key="4">
    <source>
        <dbReference type="ARBA" id="ARBA00022617"/>
    </source>
</evidence>
<organism evidence="14 15">
    <name type="scientific">Dictyostelium purpureum</name>
    <name type="common">Slime mold</name>
    <dbReference type="NCBI Taxonomy" id="5786"/>
    <lineage>
        <taxon>Eukaryota</taxon>
        <taxon>Amoebozoa</taxon>
        <taxon>Evosea</taxon>
        <taxon>Eumycetozoa</taxon>
        <taxon>Dictyostelia</taxon>
        <taxon>Dictyosteliales</taxon>
        <taxon>Dictyosteliaceae</taxon>
        <taxon>Dictyostelium</taxon>
    </lineage>
</organism>
<dbReference type="InterPro" id="IPR036396">
    <property type="entry name" value="Cyt_P450_sf"/>
</dbReference>
<keyword evidence="15" id="KW-1185">Reference proteome</keyword>
<dbReference type="InterPro" id="IPR002401">
    <property type="entry name" value="Cyt_P450_E_grp-I"/>
</dbReference>
<evidence type="ECO:0000256" key="12">
    <source>
        <dbReference type="PIRSR" id="PIRSR602401-1"/>
    </source>
</evidence>